<feature type="region of interest" description="Disordered" evidence="1">
    <location>
        <begin position="1"/>
        <end position="21"/>
    </location>
</feature>
<dbReference type="EMBL" id="JADIMK010000094">
    <property type="protein sequence ID" value="MBO8456451.1"/>
    <property type="molecule type" value="Genomic_DNA"/>
</dbReference>
<accession>A0A9D9N0Z9</accession>
<reference evidence="3" key="1">
    <citation type="submission" date="2020-10" db="EMBL/GenBank/DDBJ databases">
        <authorList>
            <person name="Gilroy R."/>
        </authorList>
    </citation>
    <scope>NUCLEOTIDE SEQUENCE</scope>
    <source>
        <strain evidence="3">B1-3475</strain>
    </source>
</reference>
<dbReference type="Gene3D" id="2.180.10.10">
    <property type="entry name" value="RHS repeat-associated core"/>
    <property type="match status" value="1"/>
</dbReference>
<name>A0A9D9N0Z9_9BACT</name>
<evidence type="ECO:0000256" key="1">
    <source>
        <dbReference type="SAM" id="MobiDB-lite"/>
    </source>
</evidence>
<dbReference type="Proteomes" id="UP000823617">
    <property type="component" value="Unassembled WGS sequence"/>
</dbReference>
<organism evidence="3 4">
    <name type="scientific">Candidatus Cryptobacteroides intestinigallinarum</name>
    <dbReference type="NCBI Taxonomy" id="2840767"/>
    <lineage>
        <taxon>Bacteria</taxon>
        <taxon>Pseudomonadati</taxon>
        <taxon>Bacteroidota</taxon>
        <taxon>Bacteroidia</taxon>
        <taxon>Bacteroidales</taxon>
        <taxon>Candidatus Cryptobacteroides</taxon>
    </lineage>
</organism>
<feature type="domain" description="DUF6443" evidence="2">
    <location>
        <begin position="36"/>
        <end position="148"/>
    </location>
</feature>
<dbReference type="Pfam" id="PF20041">
    <property type="entry name" value="DUF6443"/>
    <property type="match status" value="1"/>
</dbReference>
<reference evidence="3" key="2">
    <citation type="journal article" date="2021" name="PeerJ">
        <title>Extensive microbial diversity within the chicken gut microbiome revealed by metagenomics and culture.</title>
        <authorList>
            <person name="Gilroy R."/>
            <person name="Ravi A."/>
            <person name="Getino M."/>
            <person name="Pursley I."/>
            <person name="Horton D.L."/>
            <person name="Alikhan N.F."/>
            <person name="Baker D."/>
            <person name="Gharbi K."/>
            <person name="Hall N."/>
            <person name="Watson M."/>
            <person name="Adriaenssens E.M."/>
            <person name="Foster-Nyarko E."/>
            <person name="Jarju S."/>
            <person name="Secka A."/>
            <person name="Antonio M."/>
            <person name="Oren A."/>
            <person name="Chaudhuri R.R."/>
            <person name="La Ragione R."/>
            <person name="Hildebrand F."/>
            <person name="Pallen M.J."/>
        </authorList>
    </citation>
    <scope>NUCLEOTIDE SEQUENCE</scope>
    <source>
        <strain evidence="3">B1-3475</strain>
    </source>
</reference>
<proteinExistence type="predicted"/>
<evidence type="ECO:0000313" key="4">
    <source>
        <dbReference type="Proteomes" id="UP000823617"/>
    </source>
</evidence>
<dbReference type="InterPro" id="IPR045619">
    <property type="entry name" value="DUF6443"/>
</dbReference>
<comment type="caution">
    <text evidence="3">The sequence shown here is derived from an EMBL/GenBank/DDBJ whole genome shotgun (WGS) entry which is preliminary data.</text>
</comment>
<evidence type="ECO:0000313" key="3">
    <source>
        <dbReference type="EMBL" id="MBO8456451.1"/>
    </source>
</evidence>
<sequence>MNIRTEAPDEGNVQDLRPDTDKNYIVSATAAGPDIKDGTRSTVDYYDGLGRPVQSVMHAGTQDASDIILSSIAYDMFGRKSSTMSPVPSSYGTGAWTSYGDALEAAATFHRDAVPESRTEYTPDPLSRIAAESGPGQEWFAAGSKVNYREYSEGLQGYKAGGSRERPVLEYAVSEFVSDRILVSSVTDEDGKVTRTFSDGEGKVLCKEDNTGRTDYAYDRFGNLCFVLPPQIGGPVPAQEDLDRFAFMYRYDSRNRCIGKKMPGSEWVEYIFDSSDQVIMSQDGNMRSKGEWAVSIPDVFGREAVSGVLSGEPDRAAVEAVAVRATPDMGHPYGYSVNIPVMDRMSITEVTYYDSYDFLTLPDFTDSRLMYHEDSSYGEAYGDTDDRVAHKGLVTGKMTSLEDGDGCAWDAFYYDYRKRQVQTRRATPEGGTEVLHTAYAYTGEVLEELMTVMPRPGAKVDSIHTIRSYDRCGRLLSEAVEVNGGSPAVTRYKYDAIGRMESVEYGLWGKTAETSYLYNVRDWTTGQLTVAIGDTLFASRTLYNSGVSLEG</sequence>
<evidence type="ECO:0000259" key="2">
    <source>
        <dbReference type="Pfam" id="PF20041"/>
    </source>
</evidence>
<dbReference type="AlphaFoldDB" id="A0A9D9N0Z9"/>
<gene>
    <name evidence="3" type="ORF">IAC08_08660</name>
</gene>
<protein>
    <recommendedName>
        <fullName evidence="2">DUF6443 domain-containing protein</fullName>
    </recommendedName>
</protein>